<dbReference type="Proteomes" id="UP000887577">
    <property type="component" value="Unplaced"/>
</dbReference>
<feature type="compositionally biased region" description="Acidic residues" evidence="3">
    <location>
        <begin position="898"/>
        <end position="932"/>
    </location>
</feature>
<keyword evidence="5" id="KW-1185">Reference proteome</keyword>
<dbReference type="GO" id="GO:0035145">
    <property type="term" value="C:exon-exon junction complex"/>
    <property type="evidence" value="ECO:0007669"/>
    <property type="project" value="TreeGrafter"/>
</dbReference>
<protein>
    <submittedName>
        <fullName evidence="6">MIF4G domain-containing protein</fullName>
    </submittedName>
</protein>
<dbReference type="SMART" id="SM00543">
    <property type="entry name" value="MIF4G"/>
    <property type="match status" value="1"/>
</dbReference>
<proteinExistence type="predicted"/>
<organism evidence="5 6">
    <name type="scientific">Panagrolaimus superbus</name>
    <dbReference type="NCBI Taxonomy" id="310955"/>
    <lineage>
        <taxon>Eukaryota</taxon>
        <taxon>Metazoa</taxon>
        <taxon>Ecdysozoa</taxon>
        <taxon>Nematoda</taxon>
        <taxon>Chromadorea</taxon>
        <taxon>Rhabditida</taxon>
        <taxon>Tylenchina</taxon>
        <taxon>Panagrolaimomorpha</taxon>
        <taxon>Panagrolaimoidea</taxon>
        <taxon>Panagrolaimidae</taxon>
        <taxon>Panagrolaimus</taxon>
    </lineage>
</organism>
<name>A0A914Z850_9BILA</name>
<feature type="region of interest" description="Disordered" evidence="3">
    <location>
        <begin position="396"/>
        <end position="439"/>
    </location>
</feature>
<evidence type="ECO:0000256" key="3">
    <source>
        <dbReference type="SAM" id="MobiDB-lite"/>
    </source>
</evidence>
<comment type="subcellular location">
    <subcellularLocation>
        <location evidence="1">Cytoplasm</location>
    </subcellularLocation>
</comment>
<dbReference type="GO" id="GO:0005737">
    <property type="term" value="C:cytoplasm"/>
    <property type="evidence" value="ECO:0007669"/>
    <property type="project" value="UniProtKB-SubCell"/>
</dbReference>
<evidence type="ECO:0000256" key="1">
    <source>
        <dbReference type="ARBA" id="ARBA00004496"/>
    </source>
</evidence>
<dbReference type="InterPro" id="IPR007193">
    <property type="entry name" value="Upf2/Nmd2_C"/>
</dbReference>
<dbReference type="Pfam" id="PF04050">
    <property type="entry name" value="Upf2"/>
    <property type="match status" value="1"/>
</dbReference>
<dbReference type="SUPFAM" id="SSF48371">
    <property type="entry name" value="ARM repeat"/>
    <property type="match status" value="3"/>
</dbReference>
<feature type="compositionally biased region" description="Basic and acidic residues" evidence="3">
    <location>
        <begin position="952"/>
        <end position="967"/>
    </location>
</feature>
<dbReference type="PANTHER" id="PTHR12839">
    <property type="entry name" value="NONSENSE-MEDIATED MRNA DECAY PROTEIN 2 UP-FRAMESHIFT SUPPRESSOR 2"/>
    <property type="match status" value="1"/>
</dbReference>
<dbReference type="PANTHER" id="PTHR12839:SF7">
    <property type="entry name" value="REGULATOR OF NONSENSE TRANSCRIPTS 2"/>
    <property type="match status" value="1"/>
</dbReference>
<dbReference type="WBParaSite" id="PSU_v2.g6428.t1">
    <property type="protein sequence ID" value="PSU_v2.g6428.t1"/>
    <property type="gene ID" value="PSU_v2.g6428"/>
</dbReference>
<evidence type="ECO:0000313" key="6">
    <source>
        <dbReference type="WBParaSite" id="PSU_v2.g6428.t1"/>
    </source>
</evidence>
<reference evidence="6" key="1">
    <citation type="submission" date="2022-11" db="UniProtKB">
        <authorList>
            <consortium name="WormBaseParasite"/>
        </authorList>
    </citation>
    <scope>IDENTIFICATION</scope>
</reference>
<dbReference type="InterPro" id="IPR016024">
    <property type="entry name" value="ARM-type_fold"/>
</dbReference>
<feature type="compositionally biased region" description="Acidic residues" evidence="3">
    <location>
        <begin position="410"/>
        <end position="424"/>
    </location>
</feature>
<evidence type="ECO:0000313" key="5">
    <source>
        <dbReference type="Proteomes" id="UP000887577"/>
    </source>
</evidence>
<dbReference type="Pfam" id="PF02854">
    <property type="entry name" value="MIF4G"/>
    <property type="match status" value="1"/>
</dbReference>
<dbReference type="GO" id="GO:0003723">
    <property type="term" value="F:RNA binding"/>
    <property type="evidence" value="ECO:0007669"/>
    <property type="project" value="InterPro"/>
</dbReference>
<dbReference type="AlphaFoldDB" id="A0A914Z850"/>
<dbReference type="InterPro" id="IPR003890">
    <property type="entry name" value="MIF4G-like_typ-3"/>
</dbReference>
<feature type="domain" description="MIF4G" evidence="4">
    <location>
        <begin position="456"/>
        <end position="671"/>
    </location>
</feature>
<feature type="region of interest" description="Disordered" evidence="3">
    <location>
        <begin position="888"/>
        <end position="967"/>
    </location>
</feature>
<feature type="compositionally biased region" description="Low complexity" evidence="3">
    <location>
        <begin position="400"/>
        <end position="409"/>
    </location>
</feature>
<keyword evidence="2" id="KW-0963">Cytoplasm</keyword>
<evidence type="ECO:0000256" key="2">
    <source>
        <dbReference type="ARBA" id="ARBA00022490"/>
    </source>
</evidence>
<dbReference type="Gene3D" id="1.25.40.180">
    <property type="match status" value="3"/>
</dbReference>
<dbReference type="GO" id="GO:0000184">
    <property type="term" value="P:nuclear-transcribed mRNA catabolic process, nonsense-mediated decay"/>
    <property type="evidence" value="ECO:0007669"/>
    <property type="project" value="InterPro"/>
</dbReference>
<evidence type="ECO:0000259" key="4">
    <source>
        <dbReference type="SMART" id="SM00543"/>
    </source>
</evidence>
<accession>A0A914Z850</accession>
<sequence length="1061" mass="119907">MDSDGNTLVNSWVDDVQKRCAQQRENIKTLKNAEPLEGAKLSKLDSSLKKLTAFMKKTKSISSKEPATLLIPELSKLNVLKFLDEIATNVCEAKIKSSDVNDLVRFVVHVCSLYPQFSDLLLLELKKQFPTKKSEKIENPTKFKIDLKFLGELILNGVFGKPGMDLLGSALAYLVATDATEFNNVPLLMPFCKQLFFDFTGTIPLSQKDKISDAFRGQISELVTPILTESNRKAIVNLMKKYFDDLIKHVNTVRVKMNKIHKGIKRQERTKGDATQADRQAFETTKQQFDRVLQYANDFGECLGYEVPPMDEEPSDDELDETLTKQLDTALSQGKTSLWPDKDSQVFYEQLEDVVRLSPMKANNTAAAAAADEGDAESEIVEDVSLTVAESIDAVDFSELETPTSAETATSDEADDEENEEFIEESQPPPLSASSLSDKPTMDSMYHPQFIGANMSDFLENLSCAINRDLIDRAASHFVSLLNKKGNRKKLVQHFLNSPRDRLDLLPFYGRFLATIKPVVPEVTNQTLNSLLLKFRQMATAKIEPPKKEKGPRIRKTDEGVFLTRFLGELTKFKILPKAEALACLRSLLVDLKSYKVEMASVSIECCGFFLYRSSDTAAKMSVVLSVILLENAYFSVIPPEESQTSVQIRNPLHSYISLLIRSMTSSRKGRNPVKILAGIDWTDSRLVNFLCTELSDVCTVRFDNLADIADNVRSLTDDFPDVGIFVTDNVLEVIRIALETNKIAFQQRLFGSCSYLNWLYVCGVCEFKVLVQVMYQLISLGINLESYSLEQLLRRTNRIRIAADLVTDLWKERSEELGDFPFDVIDRIQKMMKIIIGKGGKKRDARAAKFAKDLESSEAIILLIEKKYRNEVKKQITATQKLNFNDPSALDSIKEEDVGDDDEELDDEDEEYDEEDDEDEEDGEHAEENDDGGSSQTSEVPTQYVDAEDPEQVHVRRGERKLDENDEEFNREFEKMFAESLQHANNQPRQTAVDLSVPPSVRQKFERKVQFDAEEPPFDPARMFAQPQQPQNVQMALMTRGKGQKPVLKSVHLEISQTTS</sequence>
<dbReference type="InterPro" id="IPR039762">
    <property type="entry name" value="Nmd2/UPF2"/>
</dbReference>